<feature type="domain" description="NodB homology" evidence="2">
    <location>
        <begin position="139"/>
        <end position="342"/>
    </location>
</feature>
<keyword evidence="4" id="KW-1185">Reference proteome</keyword>
<dbReference type="PROSITE" id="PS51677">
    <property type="entry name" value="NODB"/>
    <property type="match status" value="1"/>
</dbReference>
<dbReference type="InterPro" id="IPR011330">
    <property type="entry name" value="Glyco_hydro/deAcase_b/a-brl"/>
</dbReference>
<dbReference type="InterPro" id="IPR050248">
    <property type="entry name" value="Polysacc_deacetylase_ArnD"/>
</dbReference>
<protein>
    <submittedName>
        <fullName evidence="3">Polysaccharide deacetylase</fullName>
    </submittedName>
</protein>
<dbReference type="Proteomes" id="UP001299068">
    <property type="component" value="Unassembled WGS sequence"/>
</dbReference>
<dbReference type="CDD" id="cd10944">
    <property type="entry name" value="CE4_SmPgdA_like"/>
    <property type="match status" value="1"/>
</dbReference>
<dbReference type="Pfam" id="PF01522">
    <property type="entry name" value="Polysacc_deac_1"/>
    <property type="match status" value="1"/>
</dbReference>
<reference evidence="3 4" key="1">
    <citation type="journal article" date="2021" name="Cell Host Microbe">
        <title>in vivo commensal control of Clostridioides difficile virulence.</title>
        <authorList>
            <person name="Girinathan B.P."/>
            <person name="Dibenedetto N."/>
            <person name="Worley J.N."/>
            <person name="Peltier J."/>
            <person name="Arrieta-Ortiz M.L."/>
            <person name="Rupa Christinal Immanuel S."/>
            <person name="Lavin R."/>
            <person name="Delaney M.L."/>
            <person name="Cummins C."/>
            <person name="Hoffmann M."/>
            <person name="Luo Y."/>
            <person name="Gonzalez-Escalona N."/>
            <person name="Allard M."/>
            <person name="Onderdonk A.B."/>
            <person name="Gerber G.K."/>
            <person name="Sonenshein A.L."/>
            <person name="Baliga N."/>
            <person name="Dupuy B."/>
            <person name="Bry L."/>
        </authorList>
    </citation>
    <scope>NUCLEOTIDE SEQUENCE [LARGE SCALE GENOMIC DNA]</scope>
    <source>
        <strain evidence="3 4">DSM 599</strain>
    </source>
</reference>
<dbReference type="Gene3D" id="3.20.20.370">
    <property type="entry name" value="Glycoside hydrolase/deacetylase"/>
    <property type="match status" value="1"/>
</dbReference>
<dbReference type="EMBL" id="JAIKTU010000007">
    <property type="protein sequence ID" value="MBY0755679.1"/>
    <property type="molecule type" value="Genomic_DNA"/>
</dbReference>
<organism evidence="3 4">
    <name type="scientific">Clostridium sardiniense</name>
    <name type="common">Clostridium absonum</name>
    <dbReference type="NCBI Taxonomy" id="29369"/>
    <lineage>
        <taxon>Bacteria</taxon>
        <taxon>Bacillati</taxon>
        <taxon>Bacillota</taxon>
        <taxon>Clostridia</taxon>
        <taxon>Eubacteriales</taxon>
        <taxon>Clostridiaceae</taxon>
        <taxon>Clostridium</taxon>
    </lineage>
</organism>
<dbReference type="PANTHER" id="PTHR10587:SF125">
    <property type="entry name" value="POLYSACCHARIDE DEACETYLASE YHEN-RELATED"/>
    <property type="match status" value="1"/>
</dbReference>
<proteinExistence type="predicted"/>
<accession>A0ABS7KXZ0</accession>
<dbReference type="PANTHER" id="PTHR10587">
    <property type="entry name" value="GLYCOSYL TRANSFERASE-RELATED"/>
    <property type="match status" value="1"/>
</dbReference>
<feature type="region of interest" description="Disordered" evidence="1">
    <location>
        <begin position="65"/>
        <end position="106"/>
    </location>
</feature>
<comment type="caution">
    <text evidence="3">The sequence shown here is derived from an EMBL/GenBank/DDBJ whole genome shotgun (WGS) entry which is preliminary data.</text>
</comment>
<name>A0ABS7KXZ0_CLOSR</name>
<feature type="compositionally biased region" description="Basic and acidic residues" evidence="1">
    <location>
        <begin position="69"/>
        <end position="96"/>
    </location>
</feature>
<dbReference type="SUPFAM" id="SSF88713">
    <property type="entry name" value="Glycoside hydrolase/deacetylase"/>
    <property type="match status" value="1"/>
</dbReference>
<evidence type="ECO:0000259" key="2">
    <source>
        <dbReference type="PROSITE" id="PS51677"/>
    </source>
</evidence>
<gene>
    <name evidence="3" type="ORF">K5V21_09425</name>
</gene>
<evidence type="ECO:0000313" key="3">
    <source>
        <dbReference type="EMBL" id="MBY0755679.1"/>
    </source>
</evidence>
<dbReference type="InterPro" id="IPR002509">
    <property type="entry name" value="NODB_dom"/>
</dbReference>
<dbReference type="RefSeq" id="WP_221861052.1">
    <property type="nucleotide sequence ID" value="NZ_JAIKTU010000007.1"/>
</dbReference>
<evidence type="ECO:0000256" key="1">
    <source>
        <dbReference type="SAM" id="MobiDB-lite"/>
    </source>
</evidence>
<evidence type="ECO:0000313" key="4">
    <source>
        <dbReference type="Proteomes" id="UP001299068"/>
    </source>
</evidence>
<sequence length="345" mass="38753">MRRQSTYNKHNLERMKKNRIIEKKRIIKMKKRKKQSMLLLGLALVLTVGGIGIYSAFSSNGKSEQALADGKEIDNKESKDDKGKSSEGTEETKKNNLDNSGYLTLEEDPNADDAIVVAKRTSGLLKGQLHYPVRDDGKKVVYLTFDDGPSSTNTPEVLNILDKYNIKGTFFVMGKSIEAKPEVTNDILKRIASDGHAIANHSYSHDYSYLYPNRVINSDRFMGEYNKTNKLLQGVLGKDFSTRVVRFPGGYWSWNGREQAKPVLDKNGVNIVDWNALNGDAENGGKNTSEQLVQNTKKSVEALGSNADSVVFLMHDTYGKENTVKALPEIIEYFKSKGYEFRTMK</sequence>